<name>A0A7C2E298_9THEO</name>
<dbReference type="PANTHER" id="PTHR15811:SF5">
    <property type="entry name" value="MTH938 DOMAIN-CONTAINING PROTEIN"/>
    <property type="match status" value="1"/>
</dbReference>
<dbReference type="Gene3D" id="3.40.1230.10">
    <property type="entry name" value="MTH938-like"/>
    <property type="match status" value="1"/>
</dbReference>
<evidence type="ECO:0000313" key="1">
    <source>
        <dbReference type="EMBL" id="HEL65509.1"/>
    </source>
</evidence>
<gene>
    <name evidence="1" type="ORF">ENQ34_02360</name>
</gene>
<dbReference type="SUPFAM" id="SSF64076">
    <property type="entry name" value="MTH938-like"/>
    <property type="match status" value="1"/>
</dbReference>
<dbReference type="InterPro" id="IPR007523">
    <property type="entry name" value="NDUFAF3/AAMDC"/>
</dbReference>
<dbReference type="InterPro" id="IPR036748">
    <property type="entry name" value="MTH938-like_sf"/>
</dbReference>
<organism evidence="1">
    <name type="scientific">Ammonifex degensii</name>
    <dbReference type="NCBI Taxonomy" id="42838"/>
    <lineage>
        <taxon>Bacteria</taxon>
        <taxon>Bacillati</taxon>
        <taxon>Bacillota</taxon>
        <taxon>Clostridia</taxon>
        <taxon>Thermoanaerobacterales</taxon>
        <taxon>Thermoanaerobacteraceae</taxon>
        <taxon>Ammonifex</taxon>
    </lineage>
</organism>
<dbReference type="PANTHER" id="PTHR15811">
    <property type="entry name" value="MTH938 DOMAIN-CONTAINING PROTEIN"/>
    <property type="match status" value="1"/>
</dbReference>
<protein>
    <submittedName>
        <fullName evidence="1">Uncharacterized protein</fullName>
    </submittedName>
</protein>
<dbReference type="AlphaFoldDB" id="A0A7C2E298"/>
<dbReference type="GO" id="GO:0005737">
    <property type="term" value="C:cytoplasm"/>
    <property type="evidence" value="ECO:0007669"/>
    <property type="project" value="TreeGrafter"/>
</dbReference>
<comment type="caution">
    <text evidence="1">The sequence shown here is derived from an EMBL/GenBank/DDBJ whole genome shotgun (WGS) entry which is preliminary data.</text>
</comment>
<dbReference type="Pfam" id="PF04430">
    <property type="entry name" value="DUF498"/>
    <property type="match status" value="1"/>
</dbReference>
<proteinExistence type="predicted"/>
<sequence>MVKLRIEGYRFGEIIIDGEKYTHDVIIFPERVTSWWRKTGHAVEVADIGAVMAARPEMLIIGTGAYGAVRVSPEVETFLSSRGVKLIAAPTAEACDQYNRLREKHRLVAAVHLTC</sequence>
<accession>A0A7C2E298</accession>
<dbReference type="EMBL" id="DSMU01000150">
    <property type="protein sequence ID" value="HEL65509.1"/>
    <property type="molecule type" value="Genomic_DNA"/>
</dbReference>
<reference evidence="1" key="1">
    <citation type="journal article" date="2020" name="mSystems">
        <title>Genome- and Community-Level Interaction Insights into Carbon Utilization and Element Cycling Functions of Hydrothermarchaeota in Hydrothermal Sediment.</title>
        <authorList>
            <person name="Zhou Z."/>
            <person name="Liu Y."/>
            <person name="Xu W."/>
            <person name="Pan J."/>
            <person name="Luo Z.H."/>
            <person name="Li M."/>
        </authorList>
    </citation>
    <scope>NUCLEOTIDE SEQUENCE [LARGE SCALE GENOMIC DNA]</scope>
    <source>
        <strain evidence="1">SpSt-300</strain>
    </source>
</reference>